<accession>A0A8X6QK68</accession>
<evidence type="ECO:0000313" key="3">
    <source>
        <dbReference type="Proteomes" id="UP000887013"/>
    </source>
</evidence>
<reference evidence="2" key="1">
    <citation type="submission" date="2020-08" db="EMBL/GenBank/DDBJ databases">
        <title>Multicomponent nature underlies the extraordinary mechanical properties of spider dragline silk.</title>
        <authorList>
            <person name="Kono N."/>
            <person name="Nakamura H."/>
            <person name="Mori M."/>
            <person name="Yoshida Y."/>
            <person name="Ohtoshi R."/>
            <person name="Malay A.D."/>
            <person name="Moran D.A.P."/>
            <person name="Tomita M."/>
            <person name="Numata K."/>
            <person name="Arakawa K."/>
        </authorList>
    </citation>
    <scope>NUCLEOTIDE SEQUENCE</scope>
</reference>
<dbReference type="EMBL" id="BMAW01129616">
    <property type="protein sequence ID" value="GFU31157.1"/>
    <property type="molecule type" value="Genomic_DNA"/>
</dbReference>
<evidence type="ECO:0000313" key="2">
    <source>
        <dbReference type="EMBL" id="GFU31157.1"/>
    </source>
</evidence>
<dbReference type="Proteomes" id="UP000887013">
    <property type="component" value="Unassembled WGS sequence"/>
</dbReference>
<gene>
    <name evidence="2" type="ORF">NPIL_516931</name>
</gene>
<keyword evidence="3" id="KW-1185">Reference proteome</keyword>
<keyword evidence="1" id="KW-0812">Transmembrane</keyword>
<keyword evidence="1" id="KW-1133">Transmembrane helix</keyword>
<feature type="transmembrane region" description="Helical" evidence="1">
    <location>
        <begin position="62"/>
        <end position="89"/>
    </location>
</feature>
<dbReference type="AlphaFoldDB" id="A0A8X6QK68"/>
<keyword evidence="1" id="KW-0472">Membrane</keyword>
<protein>
    <submittedName>
        <fullName evidence="2">Uncharacterized protein</fullName>
    </submittedName>
</protein>
<organism evidence="2 3">
    <name type="scientific">Nephila pilipes</name>
    <name type="common">Giant wood spider</name>
    <name type="synonym">Nephila maculata</name>
    <dbReference type="NCBI Taxonomy" id="299642"/>
    <lineage>
        <taxon>Eukaryota</taxon>
        <taxon>Metazoa</taxon>
        <taxon>Ecdysozoa</taxon>
        <taxon>Arthropoda</taxon>
        <taxon>Chelicerata</taxon>
        <taxon>Arachnida</taxon>
        <taxon>Araneae</taxon>
        <taxon>Araneomorphae</taxon>
        <taxon>Entelegynae</taxon>
        <taxon>Araneoidea</taxon>
        <taxon>Nephilidae</taxon>
        <taxon>Nephila</taxon>
    </lineage>
</organism>
<name>A0A8X6QK68_NEPPI</name>
<comment type="caution">
    <text evidence="2">The sequence shown here is derived from an EMBL/GenBank/DDBJ whole genome shotgun (WGS) entry which is preliminary data.</text>
</comment>
<sequence>MNISSTKSREHKLFIRPSKDEKSMKETEDGTLIAASVVAIKSFLNQLLNPSSLPNSFAIKRLAGFLTGHGVVLVLPVNFFLWWCVVFLLDGWPQCSST</sequence>
<proteinExistence type="predicted"/>
<evidence type="ECO:0000256" key="1">
    <source>
        <dbReference type="SAM" id="Phobius"/>
    </source>
</evidence>